<proteinExistence type="predicted"/>
<feature type="region of interest" description="Disordered" evidence="1">
    <location>
        <begin position="623"/>
        <end position="647"/>
    </location>
</feature>
<feature type="compositionally biased region" description="Low complexity" evidence="1">
    <location>
        <begin position="386"/>
        <end position="448"/>
    </location>
</feature>
<feature type="region of interest" description="Disordered" evidence="1">
    <location>
        <begin position="371"/>
        <end position="460"/>
    </location>
</feature>
<dbReference type="AlphaFoldDB" id="A0A4S2N052"/>
<accession>A0A4S2N052</accession>
<keyword evidence="3" id="KW-1185">Reference proteome</keyword>
<dbReference type="InParanoid" id="A0A4S2N052"/>
<dbReference type="OrthoDB" id="5313288at2759"/>
<sequence>MVHRREAPKSPATPSSLFESLPLEVHFIILSNVSHTNGFYPGRVTKPSNHPLFCLSHVSRTLRASTLSYVSHQIQTLLSRFPADTIARNPLRSKNSNLTDLRRIISFLQRHCQFCGHATVLSAKLYPDITCCDKCDRQQWRKITYTDASKKYRLPKHVLKPGNVDYSPMSFTATTTILQGVKVRKVETRMNGYYGTLFLEKDIIEVAERYHGCTVEELSAQKRDKKAVMQMLQESRFEEKKSELQRWLNANFEPGDPELVPNDTDLKFLRSSTIPRTPLAIRSIVRVKLLSKKLRLAGKNELIPLLVVPTLGYEFGTQEECDEQMEFQSVGMFGSSSTASSSSSTPAPGSRPLTEFLARSFWEDFVVPLSQTSNKPTTEPPPSSPPSSSSSPLSSVSSLSSLSPSKSLPSLSSSSPLSSLSSSSSSSSSSTPNPTNTTNNTSENTNSHPPSPPAFPPSLLTLRSTPFARNTFWATLLRRAVASVPSAPNYWSESLDAYFFEEFKHPSSVPTRLLPWSRESYPLWIEPPKPEWEGVDETGLKVTERERRRRKRVLEARERKWRRWGKVKRVVGKALRRVVEMGEVDGRGGVERGGYGGGGGGYGGYSGYGGGYGYGAGAGSVWLDDEDDEDMDEEEGFVEEDDEDGYW</sequence>
<organism evidence="2 3">
    <name type="scientific">Ascodesmis nigricans</name>
    <dbReference type="NCBI Taxonomy" id="341454"/>
    <lineage>
        <taxon>Eukaryota</taxon>
        <taxon>Fungi</taxon>
        <taxon>Dikarya</taxon>
        <taxon>Ascomycota</taxon>
        <taxon>Pezizomycotina</taxon>
        <taxon>Pezizomycetes</taxon>
        <taxon>Pezizales</taxon>
        <taxon>Ascodesmidaceae</taxon>
        <taxon>Ascodesmis</taxon>
    </lineage>
</organism>
<gene>
    <name evidence="2" type="ORF">EX30DRAFT_363365</name>
</gene>
<dbReference type="Proteomes" id="UP000298138">
    <property type="component" value="Unassembled WGS sequence"/>
</dbReference>
<dbReference type="STRING" id="341454.A0A4S2N052"/>
<protein>
    <submittedName>
        <fullName evidence="2">Uncharacterized protein</fullName>
    </submittedName>
</protein>
<evidence type="ECO:0000313" key="2">
    <source>
        <dbReference type="EMBL" id="TGZ82303.1"/>
    </source>
</evidence>
<reference evidence="2 3" key="1">
    <citation type="submission" date="2019-04" db="EMBL/GenBank/DDBJ databases">
        <title>Comparative genomics and transcriptomics to analyze fruiting body development in filamentous ascomycetes.</title>
        <authorList>
            <consortium name="DOE Joint Genome Institute"/>
            <person name="Lutkenhaus R."/>
            <person name="Traeger S."/>
            <person name="Breuer J."/>
            <person name="Kuo A."/>
            <person name="Lipzen A."/>
            <person name="Pangilinan J."/>
            <person name="Dilworth D."/>
            <person name="Sandor L."/>
            <person name="Poggeler S."/>
            <person name="Barry K."/>
            <person name="Grigoriev I.V."/>
            <person name="Nowrousian M."/>
        </authorList>
    </citation>
    <scope>NUCLEOTIDE SEQUENCE [LARGE SCALE GENOMIC DNA]</scope>
    <source>
        <strain evidence="2 3">CBS 389.68</strain>
    </source>
</reference>
<evidence type="ECO:0000313" key="3">
    <source>
        <dbReference type="Proteomes" id="UP000298138"/>
    </source>
</evidence>
<name>A0A4S2N052_9PEZI</name>
<dbReference type="EMBL" id="ML220116">
    <property type="protein sequence ID" value="TGZ82303.1"/>
    <property type="molecule type" value="Genomic_DNA"/>
</dbReference>
<evidence type="ECO:0000256" key="1">
    <source>
        <dbReference type="SAM" id="MobiDB-lite"/>
    </source>
</evidence>